<proteinExistence type="predicted"/>
<evidence type="ECO:0000313" key="3">
    <source>
        <dbReference type="Proteomes" id="UP000186817"/>
    </source>
</evidence>
<feature type="compositionally biased region" description="Basic and acidic residues" evidence="1">
    <location>
        <begin position="35"/>
        <end position="89"/>
    </location>
</feature>
<accession>A0A1Q9EZD2</accession>
<protein>
    <submittedName>
        <fullName evidence="2">Uncharacterized protein</fullName>
    </submittedName>
</protein>
<dbReference type="AlphaFoldDB" id="A0A1Q9EZD2"/>
<organism evidence="2 3">
    <name type="scientific">Symbiodinium microadriaticum</name>
    <name type="common">Dinoflagellate</name>
    <name type="synonym">Zooxanthella microadriatica</name>
    <dbReference type="NCBI Taxonomy" id="2951"/>
    <lineage>
        <taxon>Eukaryota</taxon>
        <taxon>Sar</taxon>
        <taxon>Alveolata</taxon>
        <taxon>Dinophyceae</taxon>
        <taxon>Suessiales</taxon>
        <taxon>Symbiodiniaceae</taxon>
        <taxon>Symbiodinium</taxon>
    </lineage>
</organism>
<feature type="compositionally biased region" description="Basic and acidic residues" evidence="1">
    <location>
        <begin position="11"/>
        <end position="21"/>
    </location>
</feature>
<dbReference type="OrthoDB" id="447056at2759"/>
<keyword evidence="3" id="KW-1185">Reference proteome</keyword>
<comment type="caution">
    <text evidence="2">The sequence shown here is derived from an EMBL/GenBank/DDBJ whole genome shotgun (WGS) entry which is preliminary data.</text>
</comment>
<evidence type="ECO:0000313" key="2">
    <source>
        <dbReference type="EMBL" id="OLQ12836.1"/>
    </source>
</evidence>
<reference evidence="2 3" key="1">
    <citation type="submission" date="2016-02" db="EMBL/GenBank/DDBJ databases">
        <title>Genome analysis of coral dinoflagellate symbionts highlights evolutionary adaptations to a symbiotic lifestyle.</title>
        <authorList>
            <person name="Aranda M."/>
            <person name="Li Y."/>
            <person name="Liew Y.J."/>
            <person name="Baumgarten S."/>
            <person name="Simakov O."/>
            <person name="Wilson M."/>
            <person name="Piel J."/>
            <person name="Ashoor H."/>
            <person name="Bougouffa S."/>
            <person name="Bajic V.B."/>
            <person name="Ryu T."/>
            <person name="Ravasi T."/>
            <person name="Bayer T."/>
            <person name="Micklem G."/>
            <person name="Kim H."/>
            <person name="Bhak J."/>
            <person name="Lajeunesse T.C."/>
            <person name="Voolstra C.R."/>
        </authorList>
    </citation>
    <scope>NUCLEOTIDE SEQUENCE [LARGE SCALE GENOMIC DNA]</scope>
    <source>
        <strain evidence="2 3">CCMP2467</strain>
    </source>
</reference>
<name>A0A1Q9EZD2_SYMMI</name>
<feature type="region of interest" description="Disordered" evidence="1">
    <location>
        <begin position="1"/>
        <end position="89"/>
    </location>
</feature>
<dbReference type="EMBL" id="LSRX01000037">
    <property type="protein sequence ID" value="OLQ12836.1"/>
    <property type="molecule type" value="Genomic_DNA"/>
</dbReference>
<evidence type="ECO:0000256" key="1">
    <source>
        <dbReference type="SAM" id="MobiDB-lite"/>
    </source>
</evidence>
<sequence length="277" mass="31043">MSGRMQPDLDLQAKAEKEKQSSSKTAEGKLQQAVAEKDAAEKKLAEMRTQHDKEKAEAAQAAKEQRQKLSESQEQVLKEKDKDLKSLREEGEGLRKQLAEREKQLRAVTEQIAGINGSWAEHVEELHAQYRREKVFTVVVDIIVRLTDFSIRGLSASPAGGPGIPPTRRSWTTSDGSIRRRTPLRRSAVCGWNWSRLELTRSILLICSCTPGQHMLLASSKTARMNGAQTLQRDRGGLASLRLRLTQLHCWRRSVSPASCPHLRTENGRANSATAWM</sequence>
<gene>
    <name evidence="2" type="ORF">AK812_SmicGene3182</name>
</gene>
<dbReference type="Proteomes" id="UP000186817">
    <property type="component" value="Unassembled WGS sequence"/>
</dbReference>
<feature type="region of interest" description="Disordered" evidence="1">
    <location>
        <begin position="157"/>
        <end position="176"/>
    </location>
</feature>